<dbReference type="Gene3D" id="1.10.10.1740">
    <property type="entry name" value="Transmembrane protein 14-like"/>
    <property type="match status" value="1"/>
</dbReference>
<evidence type="ECO:0000256" key="1">
    <source>
        <dbReference type="SAM" id="MobiDB-lite"/>
    </source>
</evidence>
<organism evidence="3 4">
    <name type="scientific">Ambispora leptoticha</name>
    <dbReference type="NCBI Taxonomy" id="144679"/>
    <lineage>
        <taxon>Eukaryota</taxon>
        <taxon>Fungi</taxon>
        <taxon>Fungi incertae sedis</taxon>
        <taxon>Mucoromycota</taxon>
        <taxon>Glomeromycotina</taxon>
        <taxon>Glomeromycetes</taxon>
        <taxon>Archaeosporales</taxon>
        <taxon>Ambisporaceae</taxon>
        <taxon>Ambispora</taxon>
    </lineage>
</organism>
<evidence type="ECO:0000313" key="4">
    <source>
        <dbReference type="Proteomes" id="UP000789508"/>
    </source>
</evidence>
<evidence type="ECO:0000256" key="2">
    <source>
        <dbReference type="SAM" id="Phobius"/>
    </source>
</evidence>
<feature type="transmembrane region" description="Helical" evidence="2">
    <location>
        <begin position="74"/>
        <end position="92"/>
    </location>
</feature>
<dbReference type="PANTHER" id="PTHR28177:SF1">
    <property type="entry name" value="ALTERED INHERITANCE OF MITOCHONDRIA PROTEIN 19, MITOCHONDRIAL"/>
    <property type="match status" value="1"/>
</dbReference>
<dbReference type="AlphaFoldDB" id="A0A9N8Z0Q8"/>
<keyword evidence="2" id="KW-0472">Membrane</keyword>
<sequence length="148" mass="16230">MPVTNNNTTTTNATTPPKTTSDNKNDNKIQQLQKEKEQPDTSLSLGKFPYPAWTFSTLCLASSPLAIRKIQGVPSYFQCMAFGAIFGFSGYITYTGDTYNGAGTSTAWSLTYLIINLPKSIKSRRPIPITLSTVALANAIIYGKESWF</sequence>
<feature type="compositionally biased region" description="Low complexity" evidence="1">
    <location>
        <begin position="1"/>
        <end position="20"/>
    </location>
</feature>
<reference evidence="3" key="1">
    <citation type="submission" date="2021-06" db="EMBL/GenBank/DDBJ databases">
        <authorList>
            <person name="Kallberg Y."/>
            <person name="Tangrot J."/>
            <person name="Rosling A."/>
        </authorList>
    </citation>
    <scope>NUCLEOTIDE SEQUENCE</scope>
    <source>
        <strain evidence="3">FL130A</strain>
    </source>
</reference>
<proteinExistence type="predicted"/>
<name>A0A9N8Z0Q8_9GLOM</name>
<dbReference type="OrthoDB" id="5554402at2759"/>
<gene>
    <name evidence="3" type="ORF">ALEPTO_LOCUS1648</name>
</gene>
<dbReference type="Proteomes" id="UP000789508">
    <property type="component" value="Unassembled WGS sequence"/>
</dbReference>
<keyword evidence="2" id="KW-1133">Transmembrane helix</keyword>
<dbReference type="InterPro" id="IPR044890">
    <property type="entry name" value="TMEM14_sf"/>
</dbReference>
<dbReference type="PANTHER" id="PTHR28177">
    <property type="entry name" value="ALTERED INHERITANCE OF MITOCHONDRIA PROTEIN 19, MITOCHONDRIAL"/>
    <property type="match status" value="1"/>
</dbReference>
<feature type="region of interest" description="Disordered" evidence="1">
    <location>
        <begin position="1"/>
        <end position="26"/>
    </location>
</feature>
<keyword evidence="4" id="KW-1185">Reference proteome</keyword>
<accession>A0A9N8Z0Q8</accession>
<dbReference type="Pfam" id="PF10315">
    <property type="entry name" value="Aim19"/>
    <property type="match status" value="1"/>
</dbReference>
<evidence type="ECO:0000313" key="3">
    <source>
        <dbReference type="EMBL" id="CAG8463247.1"/>
    </source>
</evidence>
<dbReference type="EMBL" id="CAJVPS010000194">
    <property type="protein sequence ID" value="CAG8463247.1"/>
    <property type="molecule type" value="Genomic_DNA"/>
</dbReference>
<comment type="caution">
    <text evidence="3">The sequence shown here is derived from an EMBL/GenBank/DDBJ whole genome shotgun (WGS) entry which is preliminary data.</text>
</comment>
<protein>
    <submittedName>
        <fullName evidence="3">7196_t:CDS:1</fullName>
    </submittedName>
</protein>
<dbReference type="InterPro" id="IPR019419">
    <property type="entry name" value="AIM19"/>
</dbReference>
<dbReference type="GO" id="GO:0005739">
    <property type="term" value="C:mitochondrion"/>
    <property type="evidence" value="ECO:0007669"/>
    <property type="project" value="TreeGrafter"/>
</dbReference>
<keyword evidence="2" id="KW-0812">Transmembrane</keyword>